<dbReference type="AlphaFoldDB" id="A0A251U3M5"/>
<dbReference type="EMBL" id="CM007897">
    <property type="protein sequence ID" value="OTG17669.1"/>
    <property type="molecule type" value="Genomic_DNA"/>
</dbReference>
<dbReference type="PANTHER" id="PTHR34197:SF3">
    <property type="entry name" value="DUF740 FAMILY PROTEIN"/>
    <property type="match status" value="1"/>
</dbReference>
<feature type="region of interest" description="Disordered" evidence="1">
    <location>
        <begin position="1"/>
        <end position="43"/>
    </location>
</feature>
<dbReference type="EMBL" id="MNCJ02000323">
    <property type="protein sequence ID" value="KAF5794170.1"/>
    <property type="molecule type" value="Genomic_DNA"/>
</dbReference>
<protein>
    <submittedName>
        <fullName evidence="4">Uncharacterized protein</fullName>
    </submittedName>
</protein>
<evidence type="ECO:0000313" key="4">
    <source>
        <dbReference type="EMBL" id="OTG17669.1"/>
    </source>
</evidence>
<dbReference type="PANTHER" id="PTHR34197">
    <property type="entry name" value="OS04G0591300 PROTEIN"/>
    <property type="match status" value="1"/>
</dbReference>
<dbReference type="Gramene" id="mRNA:HanXRQr2_Chr08g0325111">
    <property type="protein sequence ID" value="CDS:HanXRQr2_Chr08g0325111.1"/>
    <property type="gene ID" value="HanXRQr2_Chr08g0325111"/>
</dbReference>
<keyword evidence="5" id="KW-1185">Reference proteome</keyword>
<evidence type="ECO:0000313" key="2">
    <source>
        <dbReference type="EMBL" id="KAF5794170.1"/>
    </source>
</evidence>
<feature type="compositionally biased region" description="Low complexity" evidence="1">
    <location>
        <begin position="19"/>
        <end position="34"/>
    </location>
</feature>
<reference evidence="2" key="3">
    <citation type="submission" date="2020-06" db="EMBL/GenBank/DDBJ databases">
        <title>Helianthus annuus Genome sequencing and assembly Release 2.</title>
        <authorList>
            <person name="Gouzy J."/>
            <person name="Langlade N."/>
            <person name="Munos S."/>
        </authorList>
    </citation>
    <scope>NUCLEOTIDE SEQUENCE</scope>
    <source>
        <tissue evidence="2">Leaves</tissue>
    </source>
</reference>
<organism evidence="4 5">
    <name type="scientific">Helianthus annuus</name>
    <name type="common">Common sunflower</name>
    <dbReference type="NCBI Taxonomy" id="4232"/>
    <lineage>
        <taxon>Eukaryota</taxon>
        <taxon>Viridiplantae</taxon>
        <taxon>Streptophyta</taxon>
        <taxon>Embryophyta</taxon>
        <taxon>Tracheophyta</taxon>
        <taxon>Spermatophyta</taxon>
        <taxon>Magnoliopsida</taxon>
        <taxon>eudicotyledons</taxon>
        <taxon>Gunneridae</taxon>
        <taxon>Pentapetalae</taxon>
        <taxon>asterids</taxon>
        <taxon>campanulids</taxon>
        <taxon>Asterales</taxon>
        <taxon>Asteraceae</taxon>
        <taxon>Asteroideae</taxon>
        <taxon>Heliantheae alliance</taxon>
        <taxon>Heliantheae</taxon>
        <taxon>Helianthus</taxon>
    </lineage>
</organism>
<evidence type="ECO:0000256" key="1">
    <source>
        <dbReference type="SAM" id="MobiDB-lite"/>
    </source>
</evidence>
<accession>A0A251U3M5</accession>
<name>A0A251U3M5_HELAN</name>
<dbReference type="FunCoup" id="A0A251U3M5">
    <property type="interactions" value="58"/>
</dbReference>
<gene>
    <name evidence="3" type="ORF">HannXRQ_Chr08g0214641</name>
    <name evidence="4" type="ORF">HannXRQ_Chr08g0214671</name>
    <name evidence="2" type="ORF">HanXRQr2_Chr08g0325111</name>
</gene>
<dbReference type="Proteomes" id="UP000215914">
    <property type="component" value="Chromosome 8"/>
</dbReference>
<evidence type="ECO:0000313" key="3">
    <source>
        <dbReference type="EMBL" id="OTG17667.1"/>
    </source>
</evidence>
<dbReference type="OMA" id="CSCSDEM"/>
<reference evidence="4" key="2">
    <citation type="submission" date="2017-02" db="EMBL/GenBank/DDBJ databases">
        <title>Sunflower complete genome.</title>
        <authorList>
            <person name="Langlade N."/>
            <person name="Munos S."/>
        </authorList>
    </citation>
    <scope>NUCLEOTIDE SEQUENCE [LARGE SCALE GENOMIC DNA]</scope>
    <source>
        <tissue evidence="4">Leaves</tissue>
    </source>
</reference>
<dbReference type="EMBL" id="CM007897">
    <property type="protein sequence ID" value="OTG17667.1"/>
    <property type="molecule type" value="Genomic_DNA"/>
</dbReference>
<proteinExistence type="predicted"/>
<reference evidence="2 5" key="1">
    <citation type="journal article" date="2017" name="Nature">
        <title>The sunflower genome provides insights into oil metabolism, flowering and Asterid evolution.</title>
        <authorList>
            <person name="Badouin H."/>
            <person name="Gouzy J."/>
            <person name="Grassa C.J."/>
            <person name="Murat F."/>
            <person name="Staton S.E."/>
            <person name="Cottret L."/>
            <person name="Lelandais-Briere C."/>
            <person name="Owens G.L."/>
            <person name="Carrere S."/>
            <person name="Mayjonade B."/>
            <person name="Legrand L."/>
            <person name="Gill N."/>
            <person name="Kane N.C."/>
            <person name="Bowers J.E."/>
            <person name="Hubner S."/>
            <person name="Bellec A."/>
            <person name="Berard A."/>
            <person name="Berges H."/>
            <person name="Blanchet N."/>
            <person name="Boniface M.C."/>
            <person name="Brunel D."/>
            <person name="Catrice O."/>
            <person name="Chaidir N."/>
            <person name="Claudel C."/>
            <person name="Donnadieu C."/>
            <person name="Faraut T."/>
            <person name="Fievet G."/>
            <person name="Helmstetter N."/>
            <person name="King M."/>
            <person name="Knapp S.J."/>
            <person name="Lai Z."/>
            <person name="Le Paslier M.C."/>
            <person name="Lippi Y."/>
            <person name="Lorenzon L."/>
            <person name="Mandel J.R."/>
            <person name="Marage G."/>
            <person name="Marchand G."/>
            <person name="Marquand E."/>
            <person name="Bret-Mestries E."/>
            <person name="Morien E."/>
            <person name="Nambeesan S."/>
            <person name="Nguyen T."/>
            <person name="Pegot-Espagnet P."/>
            <person name="Pouilly N."/>
            <person name="Raftis F."/>
            <person name="Sallet E."/>
            <person name="Schiex T."/>
            <person name="Thomas J."/>
            <person name="Vandecasteele C."/>
            <person name="Vares D."/>
            <person name="Vear F."/>
            <person name="Vautrin S."/>
            <person name="Crespi M."/>
            <person name="Mangin B."/>
            <person name="Burke J.M."/>
            <person name="Salse J."/>
            <person name="Munos S."/>
            <person name="Vincourt P."/>
            <person name="Rieseberg L.H."/>
            <person name="Langlade N.B."/>
        </authorList>
    </citation>
    <scope>NUCLEOTIDE SEQUENCE [LARGE SCALE GENOMIC DNA]</scope>
    <source>
        <strain evidence="5">cv. SF193</strain>
        <tissue evidence="2">Leaves</tissue>
    </source>
</reference>
<evidence type="ECO:0000313" key="5">
    <source>
        <dbReference type="Proteomes" id="UP000215914"/>
    </source>
</evidence>
<sequence length="310" mass="34610">MKNRGKSVKTEQVKPDFASNSNKFSQSSSSTNLSCKKHPKNSSQVGICSYCLSEKLIKLVCSDCGEQRISSCSCSCSGFSSYRNSSCTMDVGSVGRISFLIENEKGSNGDEPKTLFSHLKMKQGETEDVVLFKRSSSCVVEVKKTNGFWKIGKYFKKKREKEGSSERSRVGSDQISDVSRSRSLSSFMGDKFHHETCNVACSSAKISDFSEIEARKNGFKGGLMDDDEDSEFIDLKIDLLEKSKTEHSVFKMYDQLDLTGDCGGIGSSSCRITVNDRGIKKVKNSNVKSWNWNFRDHSRNNDNNILKSEF</sequence>